<proteinExistence type="predicted"/>
<dbReference type="InterPro" id="IPR027417">
    <property type="entry name" value="P-loop_NTPase"/>
</dbReference>
<accession>A0ABC8EC11</accession>
<evidence type="ECO:0000313" key="3">
    <source>
        <dbReference type="EMBL" id="BDR81055.1"/>
    </source>
</evidence>
<keyword evidence="1" id="KW-0175">Coiled coil</keyword>
<dbReference type="Gene3D" id="3.40.50.300">
    <property type="entry name" value="P-loop containing nucleotide triphosphate hydrolases"/>
    <property type="match status" value="1"/>
</dbReference>
<evidence type="ECO:0000256" key="1">
    <source>
        <dbReference type="SAM" id="Coils"/>
    </source>
</evidence>
<dbReference type="PANTHER" id="PTHR30050:SF4">
    <property type="entry name" value="ATP-BINDING PROTEIN RV3427C IN INSERTION SEQUENCE-RELATED"/>
    <property type="match status" value="1"/>
</dbReference>
<dbReference type="EMBL" id="AP026818">
    <property type="protein sequence ID" value="BDR81055.1"/>
    <property type="molecule type" value="Genomic_DNA"/>
</dbReference>
<feature type="domain" description="AAA+ ATPase" evidence="2">
    <location>
        <begin position="130"/>
        <end position="261"/>
    </location>
</feature>
<dbReference type="CDD" id="cd00009">
    <property type="entry name" value="AAA"/>
    <property type="match status" value="1"/>
</dbReference>
<dbReference type="Proteomes" id="UP001321763">
    <property type="component" value="Chromosome"/>
</dbReference>
<evidence type="ECO:0000259" key="2">
    <source>
        <dbReference type="SMART" id="SM00382"/>
    </source>
</evidence>
<reference evidence="3 4" key="1">
    <citation type="submission" date="2022-09" db="EMBL/GenBank/DDBJ databases">
        <title>complete genome sequences of Clostridium tetani str. KHSU-234311-028 isolated from soil.</title>
        <authorList>
            <person name="Sekizuka T."/>
            <person name="Shitada C."/>
            <person name="Takahashi M."/>
            <person name="Kuroda M."/>
        </authorList>
    </citation>
    <scope>NUCLEOTIDE SEQUENCE [LARGE SCALE GENOMIC DNA]</scope>
    <source>
        <strain evidence="3 4">KHSU-234311-028</strain>
    </source>
</reference>
<name>A0ABC8EC11_CLOTA</name>
<sequence length="285" mass="33086">MQSQANKILEKNLEMKGLDFDIKLATEYETITKCKKCGEPTEKITYIPGFNRYIKGPVNCRCKKEESRRKEIEEKNKEKQIRLNKIIKNSLMDEKFRNSTFENWDFTKGTKKMYEVGMKYATRFGDMKKESVGLLIYGEPGNGKTHTATCIANKLITKMIPVICVSINPLLDRIKDTYNKFGDEGEYTVLKSLANADLLIIDDLGTEQSTDWSRTRIYNILDSRYRNELPLIITTNLPLAELQDRYEKRTYDRLLEMCTPLKNYGNSIRLEKAKEKTQILKGLLS</sequence>
<dbReference type="SUPFAM" id="SSF52540">
    <property type="entry name" value="P-loop containing nucleoside triphosphate hydrolases"/>
    <property type="match status" value="1"/>
</dbReference>
<evidence type="ECO:0000313" key="4">
    <source>
        <dbReference type="Proteomes" id="UP001321763"/>
    </source>
</evidence>
<dbReference type="Pfam" id="PF01695">
    <property type="entry name" value="IstB_IS21"/>
    <property type="match status" value="1"/>
</dbReference>
<dbReference type="InterPro" id="IPR002611">
    <property type="entry name" value="IstB_ATP-bd"/>
</dbReference>
<dbReference type="SMART" id="SM00382">
    <property type="entry name" value="AAA"/>
    <property type="match status" value="1"/>
</dbReference>
<dbReference type="PANTHER" id="PTHR30050">
    <property type="entry name" value="CHROMOSOMAL REPLICATION INITIATOR PROTEIN DNAA"/>
    <property type="match status" value="1"/>
</dbReference>
<protein>
    <recommendedName>
        <fullName evidence="2">AAA+ ATPase domain-containing protein</fullName>
    </recommendedName>
</protein>
<dbReference type="NCBIfam" id="NF005992">
    <property type="entry name" value="PRK08116.1"/>
    <property type="match status" value="1"/>
</dbReference>
<dbReference type="AlphaFoldDB" id="A0ABC8EC11"/>
<feature type="coiled-coil region" evidence="1">
    <location>
        <begin position="62"/>
        <end position="89"/>
    </location>
</feature>
<gene>
    <name evidence="3" type="ORF">K234311028_13010</name>
</gene>
<organism evidence="3 4">
    <name type="scientific">Clostridium tetani</name>
    <dbReference type="NCBI Taxonomy" id="1513"/>
    <lineage>
        <taxon>Bacteria</taxon>
        <taxon>Bacillati</taxon>
        <taxon>Bacillota</taxon>
        <taxon>Clostridia</taxon>
        <taxon>Eubacteriales</taxon>
        <taxon>Clostridiaceae</taxon>
        <taxon>Clostridium</taxon>
    </lineage>
</organism>
<dbReference type="InterPro" id="IPR003593">
    <property type="entry name" value="AAA+_ATPase"/>
</dbReference>